<dbReference type="NCBIfam" id="NF047341">
    <property type="entry name" value="lactose_RbsR"/>
    <property type="match status" value="1"/>
</dbReference>
<dbReference type="PROSITE" id="PS00356">
    <property type="entry name" value="HTH_LACI_1"/>
    <property type="match status" value="1"/>
</dbReference>
<dbReference type="GO" id="GO:0000976">
    <property type="term" value="F:transcription cis-regulatory region binding"/>
    <property type="evidence" value="ECO:0007669"/>
    <property type="project" value="TreeGrafter"/>
</dbReference>
<evidence type="ECO:0000313" key="9">
    <source>
        <dbReference type="Proteomes" id="UP000261016"/>
    </source>
</evidence>
<gene>
    <name evidence="8" type="ORF">DXC19_08850</name>
    <name evidence="7" type="ORF">G8J23_00435</name>
</gene>
<evidence type="ECO:0000259" key="6">
    <source>
        <dbReference type="PROSITE" id="PS50932"/>
    </source>
</evidence>
<dbReference type="GO" id="GO:0003700">
    <property type="term" value="F:DNA-binding transcription factor activity"/>
    <property type="evidence" value="ECO:0007669"/>
    <property type="project" value="TreeGrafter"/>
</dbReference>
<evidence type="ECO:0000256" key="1">
    <source>
        <dbReference type="ARBA" id="ARBA00022491"/>
    </source>
</evidence>
<dbReference type="AlphaFoldDB" id="A0A364USY1"/>
<proteinExistence type="predicted"/>
<dbReference type="PANTHER" id="PTHR30146">
    <property type="entry name" value="LACI-RELATED TRANSCRIPTIONAL REPRESSOR"/>
    <property type="match status" value="1"/>
</dbReference>
<dbReference type="InterPro" id="IPR046335">
    <property type="entry name" value="LacI/GalR-like_sensor"/>
</dbReference>
<evidence type="ECO:0000313" key="10">
    <source>
        <dbReference type="Proteomes" id="UP000814367"/>
    </source>
</evidence>
<accession>A0A364USY1</accession>
<evidence type="ECO:0000313" key="8">
    <source>
        <dbReference type="EMBL" id="RGM29717.1"/>
    </source>
</evidence>
<feature type="compositionally biased region" description="Polar residues" evidence="5">
    <location>
        <begin position="319"/>
        <end position="330"/>
    </location>
</feature>
<dbReference type="Pfam" id="PF00356">
    <property type="entry name" value="LacI"/>
    <property type="match status" value="1"/>
</dbReference>
<keyword evidence="1" id="KW-0678">Repressor</keyword>
<dbReference type="PROSITE" id="PS50932">
    <property type="entry name" value="HTH_LACI_2"/>
    <property type="match status" value="1"/>
</dbReference>
<dbReference type="CDD" id="cd06267">
    <property type="entry name" value="PBP1_LacI_sugar_binding-like"/>
    <property type="match status" value="1"/>
</dbReference>
<organism evidence="8 9">
    <name type="scientific">Staphylococcus warneri</name>
    <dbReference type="NCBI Taxonomy" id="1292"/>
    <lineage>
        <taxon>Bacteria</taxon>
        <taxon>Bacillati</taxon>
        <taxon>Bacillota</taxon>
        <taxon>Bacilli</taxon>
        <taxon>Bacillales</taxon>
        <taxon>Staphylococcaceae</taxon>
        <taxon>Staphylococcus</taxon>
    </lineage>
</organism>
<dbReference type="PANTHER" id="PTHR30146:SF148">
    <property type="entry name" value="HTH-TYPE TRANSCRIPTIONAL REPRESSOR PURR-RELATED"/>
    <property type="match status" value="1"/>
</dbReference>
<keyword evidence="10" id="KW-1185">Reference proteome</keyword>
<dbReference type="EMBL" id="QSTD01000004">
    <property type="protein sequence ID" value="RGM29717.1"/>
    <property type="molecule type" value="Genomic_DNA"/>
</dbReference>
<dbReference type="Gene3D" id="3.40.50.2300">
    <property type="match status" value="2"/>
</dbReference>
<keyword evidence="3" id="KW-0238">DNA-binding</keyword>
<evidence type="ECO:0000256" key="4">
    <source>
        <dbReference type="ARBA" id="ARBA00023163"/>
    </source>
</evidence>
<feature type="domain" description="HTH lacI-type" evidence="6">
    <location>
        <begin position="4"/>
        <end position="59"/>
    </location>
</feature>
<dbReference type="SUPFAM" id="SSF53822">
    <property type="entry name" value="Periplasmic binding protein-like I"/>
    <property type="match status" value="1"/>
</dbReference>
<evidence type="ECO:0000313" key="7">
    <source>
        <dbReference type="EMBL" id="MCG6224482.1"/>
    </source>
</evidence>
<dbReference type="Gene3D" id="1.10.260.40">
    <property type="entry name" value="lambda repressor-like DNA-binding domains"/>
    <property type="match status" value="1"/>
</dbReference>
<dbReference type="Proteomes" id="UP000261016">
    <property type="component" value="Unassembled WGS sequence"/>
</dbReference>
<sequence length="330" mass="36848">MKRVSIKDVAKEAGVSVTTVSHILNQNETRFSKETIQKVLLAKDRLGYIPNKNAQQLRGQTRKLIGVVLPNLTNPFFSAMMQRMDDCKADDVDLCFIATSSTDFKDNIQHLVERGIDGLVIGRYVNDPHHLNDYLSKHHVPYVLLDQSEDHGYTDIIRTNEIEGGQTAAQHLIELGHQQLAIIQPHELMANMKDRVKGFEQMCQSHQLPAPVRICTELSKAGGRDIATKLVEHHVTGVFAINDELAIGCIRGLTECGKSVPDDLSVVGYDDIDMAGYMTPALTTIAQSVDDIAHISLQLITDKINGRPHENKRVELPTQLMQRETTRQLS</sequence>
<evidence type="ECO:0000256" key="2">
    <source>
        <dbReference type="ARBA" id="ARBA00023015"/>
    </source>
</evidence>
<evidence type="ECO:0000256" key="5">
    <source>
        <dbReference type="SAM" id="MobiDB-lite"/>
    </source>
</evidence>
<dbReference type="Proteomes" id="UP000814367">
    <property type="component" value="Unassembled WGS sequence"/>
</dbReference>
<dbReference type="CDD" id="cd01392">
    <property type="entry name" value="HTH_LacI"/>
    <property type="match status" value="1"/>
</dbReference>
<reference evidence="8 9" key="1">
    <citation type="submission" date="2018-08" db="EMBL/GenBank/DDBJ databases">
        <title>A genome reference for cultivated species of the human gut microbiota.</title>
        <authorList>
            <person name="Zou Y."/>
            <person name="Xue W."/>
            <person name="Luo G."/>
        </authorList>
    </citation>
    <scope>NUCLEOTIDE SEQUENCE [LARGE SCALE GENOMIC DNA]</scope>
    <source>
        <strain evidence="8 9">OM08-17AT</strain>
    </source>
</reference>
<reference evidence="7 10" key="2">
    <citation type="submission" date="2020-03" db="EMBL/GenBank/DDBJ databases">
        <title>Comparative genetics of Staphylococcus warneri persistents from caprine mastitis.</title>
        <authorList>
            <person name="Franca C.A."/>
            <person name="Rosa D.S."/>
            <person name="Silva A."/>
            <person name="Rodrigues D.L.N."/>
            <person name="Santos R.G."/>
            <person name="Castillo R.E.H."/>
            <person name="Moreira M.A.S."/>
            <person name="Lima M.C."/>
            <person name="Gouveia G.V."/>
            <person name="Gouveia J.J.S."/>
            <person name="Souza R.F.S."/>
            <person name="Bertram B."/>
            <person name="Azevedo V."/>
            <person name="Costa M."/>
        </authorList>
    </citation>
    <scope>NUCLEOTIDE SEQUENCE [LARGE SCALE GENOMIC DNA]</scope>
    <source>
        <strain evidence="7 10">Cap 9.2</strain>
    </source>
</reference>
<comment type="caution">
    <text evidence="8">The sequence shown here is derived from an EMBL/GenBank/DDBJ whole genome shotgun (WGS) entry which is preliminary data.</text>
</comment>
<dbReference type="EMBL" id="JAANHJ010000001">
    <property type="protein sequence ID" value="MCG6224482.1"/>
    <property type="molecule type" value="Genomic_DNA"/>
</dbReference>
<feature type="region of interest" description="Disordered" evidence="5">
    <location>
        <begin position="308"/>
        <end position="330"/>
    </location>
</feature>
<protein>
    <submittedName>
        <fullName evidence="8">LacI family transcriptional regulator</fullName>
    </submittedName>
</protein>
<keyword evidence="2" id="KW-0805">Transcription regulation</keyword>
<dbReference type="Pfam" id="PF13377">
    <property type="entry name" value="Peripla_BP_3"/>
    <property type="match status" value="1"/>
</dbReference>
<dbReference type="SMART" id="SM00354">
    <property type="entry name" value="HTH_LACI"/>
    <property type="match status" value="1"/>
</dbReference>
<dbReference type="SUPFAM" id="SSF47413">
    <property type="entry name" value="lambda repressor-like DNA-binding domains"/>
    <property type="match status" value="1"/>
</dbReference>
<name>A0A364USY1_STAWA</name>
<dbReference type="RefSeq" id="WP_002467315.1">
    <property type="nucleotide sequence ID" value="NZ_CABMFV010000004.1"/>
</dbReference>
<evidence type="ECO:0000256" key="3">
    <source>
        <dbReference type="ARBA" id="ARBA00023125"/>
    </source>
</evidence>
<dbReference type="InterPro" id="IPR000843">
    <property type="entry name" value="HTH_LacI"/>
</dbReference>
<dbReference type="InterPro" id="IPR028082">
    <property type="entry name" value="Peripla_BP_I"/>
</dbReference>
<dbReference type="InterPro" id="IPR010982">
    <property type="entry name" value="Lambda_DNA-bd_dom_sf"/>
</dbReference>
<dbReference type="PRINTS" id="PR00036">
    <property type="entry name" value="HTHLACI"/>
</dbReference>
<keyword evidence="4" id="KW-0804">Transcription</keyword>